<accession>F8L4I9</accession>
<proteinExistence type="predicted"/>
<evidence type="ECO:0000313" key="1">
    <source>
        <dbReference type="EMBL" id="CCB90241.1"/>
    </source>
</evidence>
<dbReference type="AlphaFoldDB" id="F8L4I9"/>
<dbReference type="eggNOG" id="ENOG50347ZJ">
    <property type="taxonomic scope" value="Bacteria"/>
</dbReference>
<organism evidence="1 2">
    <name type="scientific">Simkania negevensis (strain ATCC VR-1471 / DSM 27360 / Z)</name>
    <dbReference type="NCBI Taxonomy" id="331113"/>
    <lineage>
        <taxon>Bacteria</taxon>
        <taxon>Pseudomonadati</taxon>
        <taxon>Chlamydiota</taxon>
        <taxon>Chlamydiia</taxon>
        <taxon>Parachlamydiales</taxon>
        <taxon>Simkaniaceae</taxon>
        <taxon>Simkania</taxon>
    </lineage>
</organism>
<protein>
    <submittedName>
        <fullName evidence="1">Uncharacterized protein</fullName>
    </submittedName>
</protein>
<sequence>MGFVSILIPIVSWIFISGTKIEYVIPEYEKISDKITAKTAKKLSKKYQLDPVGSGGSMMHDVKKLALSFNCYHLLSIDESRELVINCVNEYLKSVNENKEIRPYLHNFPFNEQNIELAIFIFEDNKFTKIQSGQVSSVSTIKGKVRYHTRSAEDQYKRETLHQETYEEALRIVKEQGRLAP</sequence>
<gene>
    <name evidence="1" type="ordered locus">SNE_A23640</name>
</gene>
<reference evidence="1 2" key="2">
    <citation type="journal article" date="2011" name="Mol. Biol. Evol.">
        <title>Unity in variety--the pan-genome of the Chlamydiae.</title>
        <authorList>
            <person name="Collingro A."/>
            <person name="Tischler P."/>
            <person name="Weinmaier T."/>
            <person name="Penz T."/>
            <person name="Heinz E."/>
            <person name="Brunham R.C."/>
            <person name="Read T.D."/>
            <person name="Bavoil P.M."/>
            <person name="Sachse K."/>
            <person name="Kahane S."/>
            <person name="Friedman M.G."/>
            <person name="Rattei T."/>
            <person name="Myers G.S."/>
            <person name="Horn M."/>
        </authorList>
    </citation>
    <scope>NUCLEOTIDE SEQUENCE [LARGE SCALE GENOMIC DNA]</scope>
    <source>
        <strain evidence="2">ATCC VR-1471 / Z</strain>
    </source>
</reference>
<dbReference type="HOGENOM" id="CLU_1488094_0_0_0"/>
<evidence type="ECO:0000313" key="2">
    <source>
        <dbReference type="Proteomes" id="UP000000496"/>
    </source>
</evidence>
<name>F8L4I9_SIMNZ</name>
<keyword evidence="2" id="KW-1185">Reference proteome</keyword>
<dbReference type="EMBL" id="FR872582">
    <property type="protein sequence ID" value="CCB90241.1"/>
    <property type="molecule type" value="Genomic_DNA"/>
</dbReference>
<dbReference type="Proteomes" id="UP000000496">
    <property type="component" value="Chromosome gsn.131"/>
</dbReference>
<dbReference type="KEGG" id="sng:SNE_A23640"/>
<reference key="1">
    <citation type="journal article" date="2011" name="Mol. Biol. Evol.">
        <title>Unity in variety -- the pan-genome of the Chlamydiae.</title>
        <authorList>
            <person name="Collingro A."/>
            <person name="Tischler P."/>
            <person name="Weinmaier T."/>
            <person name="Penz T."/>
            <person name="Heinz E."/>
            <person name="Brunham R.C."/>
            <person name="Read T.D."/>
            <person name="Bavoil P.M."/>
            <person name="Sachse K."/>
            <person name="Kahane S."/>
            <person name="Friedman M.G."/>
            <person name="Rattei T."/>
            <person name="Myers G.S.A."/>
            <person name="Horn M."/>
        </authorList>
    </citation>
    <scope>NUCLEOTIDE SEQUENCE</scope>
    <source>
        <strain>Z</strain>
    </source>
</reference>